<proteinExistence type="predicted"/>
<evidence type="ECO:0000313" key="4">
    <source>
        <dbReference type="Proteomes" id="UP001642360"/>
    </source>
</evidence>
<protein>
    <recommendedName>
        <fullName evidence="2">DM2 domain-containing protein</fullName>
    </recommendedName>
</protein>
<dbReference type="CDD" id="cd10567">
    <property type="entry name" value="SWIB-MDM2_like"/>
    <property type="match status" value="1"/>
</dbReference>
<dbReference type="Proteomes" id="UP001642360">
    <property type="component" value="Unassembled WGS sequence"/>
</dbReference>
<dbReference type="Pfam" id="PF02201">
    <property type="entry name" value="SWIB"/>
    <property type="match status" value="1"/>
</dbReference>
<dbReference type="InterPro" id="IPR036885">
    <property type="entry name" value="SWIB_MDM2_dom_sf"/>
</dbReference>
<dbReference type="AlphaFoldDB" id="A0ABC8RQ62"/>
<evidence type="ECO:0000259" key="2">
    <source>
        <dbReference type="PROSITE" id="PS51925"/>
    </source>
</evidence>
<feature type="domain" description="DM2" evidence="2">
    <location>
        <begin position="66"/>
        <end position="144"/>
    </location>
</feature>
<sequence>MSATSRVFRGCRALLEAAKAGTGTSKPSASTSKKTTTTKSKPKPKPRSKSPVSPPKPRPPPTRPTGIMKSAPLSPALGSFLGVHETSRSDAVKKIWDYIKLHNLQNPTNKKEIYCDAKLKTIFEGRDKVGFLEIGKLLSPHFVKTN</sequence>
<dbReference type="EMBL" id="CAUOFW020001425">
    <property type="protein sequence ID" value="CAK9144808.1"/>
    <property type="molecule type" value="Genomic_DNA"/>
</dbReference>
<name>A0ABC8RQ62_9AQUA</name>
<gene>
    <name evidence="3" type="ORF">ILEXP_LOCUS12582</name>
</gene>
<feature type="compositionally biased region" description="Low complexity" evidence="1">
    <location>
        <begin position="24"/>
        <end position="39"/>
    </location>
</feature>
<dbReference type="InterPro" id="IPR003121">
    <property type="entry name" value="SWIB_MDM2_domain"/>
</dbReference>
<reference evidence="3 4" key="1">
    <citation type="submission" date="2024-02" db="EMBL/GenBank/DDBJ databases">
        <authorList>
            <person name="Vignale AGUSTIN F."/>
            <person name="Sosa J E."/>
            <person name="Modenutti C."/>
        </authorList>
    </citation>
    <scope>NUCLEOTIDE SEQUENCE [LARGE SCALE GENOMIC DNA]</scope>
</reference>
<dbReference type="InterPro" id="IPR019835">
    <property type="entry name" value="SWIB_domain"/>
</dbReference>
<dbReference type="Gene3D" id="1.10.245.10">
    <property type="entry name" value="SWIB/MDM2 domain"/>
    <property type="match status" value="1"/>
</dbReference>
<dbReference type="SUPFAM" id="SSF47592">
    <property type="entry name" value="SWIB/MDM2 domain"/>
    <property type="match status" value="1"/>
</dbReference>
<evidence type="ECO:0000256" key="1">
    <source>
        <dbReference type="SAM" id="MobiDB-lite"/>
    </source>
</evidence>
<feature type="compositionally biased region" description="Pro residues" evidence="1">
    <location>
        <begin position="52"/>
        <end position="63"/>
    </location>
</feature>
<evidence type="ECO:0000313" key="3">
    <source>
        <dbReference type="EMBL" id="CAK9144808.1"/>
    </source>
</evidence>
<comment type="caution">
    <text evidence="3">The sequence shown here is derived from an EMBL/GenBank/DDBJ whole genome shotgun (WGS) entry which is preliminary data.</text>
</comment>
<feature type="region of interest" description="Disordered" evidence="1">
    <location>
        <begin position="16"/>
        <end position="73"/>
    </location>
</feature>
<dbReference type="PROSITE" id="PS51925">
    <property type="entry name" value="SWIB_MDM2"/>
    <property type="match status" value="1"/>
</dbReference>
<accession>A0ABC8RQ62</accession>
<dbReference type="SMART" id="SM00151">
    <property type="entry name" value="SWIB"/>
    <property type="match status" value="1"/>
</dbReference>
<dbReference type="PANTHER" id="PTHR13844">
    <property type="entry name" value="SWI/SNF-RELATED MATRIX-ASSOCIATED ACTIN-DEPENDENT REGULATOR OF CHROMATIN SUBFAMILY D"/>
    <property type="match status" value="1"/>
</dbReference>
<organism evidence="3 4">
    <name type="scientific">Ilex paraguariensis</name>
    <name type="common">yerba mate</name>
    <dbReference type="NCBI Taxonomy" id="185542"/>
    <lineage>
        <taxon>Eukaryota</taxon>
        <taxon>Viridiplantae</taxon>
        <taxon>Streptophyta</taxon>
        <taxon>Embryophyta</taxon>
        <taxon>Tracheophyta</taxon>
        <taxon>Spermatophyta</taxon>
        <taxon>Magnoliopsida</taxon>
        <taxon>eudicotyledons</taxon>
        <taxon>Gunneridae</taxon>
        <taxon>Pentapetalae</taxon>
        <taxon>asterids</taxon>
        <taxon>campanulids</taxon>
        <taxon>Aquifoliales</taxon>
        <taxon>Aquifoliaceae</taxon>
        <taxon>Ilex</taxon>
    </lineage>
</organism>
<keyword evidence="4" id="KW-1185">Reference proteome</keyword>